<dbReference type="InterPro" id="IPR013121">
    <property type="entry name" value="Fe_red_NAD-bd_6"/>
</dbReference>
<dbReference type="Gene3D" id="3.40.50.80">
    <property type="entry name" value="Nucleotide-binding domain of ferredoxin-NADP reductase (FNR) module"/>
    <property type="match status" value="1"/>
</dbReference>
<dbReference type="EMBL" id="JH793932">
    <property type="protein sequence ID" value="ELQ32360.1"/>
    <property type="molecule type" value="Genomic_DNA"/>
</dbReference>
<dbReference type="GO" id="GO:0000293">
    <property type="term" value="F:ferric-chelate reductase activity"/>
    <property type="evidence" value="ECO:0007669"/>
    <property type="project" value="TreeGrafter"/>
</dbReference>
<keyword evidence="2" id="KW-0560">Oxidoreductase</keyword>
<dbReference type="GO" id="GO:0006879">
    <property type="term" value="P:intracellular iron ion homeostasis"/>
    <property type="evidence" value="ECO:0007669"/>
    <property type="project" value="TreeGrafter"/>
</dbReference>
<accession>A0AA97NLI3</accession>
<feature type="compositionally biased region" description="Polar residues" evidence="3">
    <location>
        <begin position="81"/>
        <end position="93"/>
    </location>
</feature>
<dbReference type="GO" id="GO:0005886">
    <property type="term" value="C:plasma membrane"/>
    <property type="evidence" value="ECO:0007669"/>
    <property type="project" value="TreeGrafter"/>
</dbReference>
<feature type="region of interest" description="Disordered" evidence="3">
    <location>
        <begin position="81"/>
        <end position="103"/>
    </location>
</feature>
<dbReference type="PANTHER" id="PTHR32361">
    <property type="entry name" value="FERRIC/CUPRIC REDUCTASE TRANSMEMBRANE COMPONENT"/>
    <property type="match status" value="1"/>
</dbReference>
<gene>
    <name evidence="5" type="ORF">OOU_Y34scaffold01179g1</name>
</gene>
<dbReference type="Pfam" id="PF08030">
    <property type="entry name" value="NAD_binding_6"/>
    <property type="match status" value="1"/>
</dbReference>
<reference evidence="5" key="1">
    <citation type="journal article" date="2012" name="PLoS Genet.">
        <title>Comparative analysis of the genomes of two field isolates of the rice blast fungus Magnaporthe oryzae.</title>
        <authorList>
            <person name="Xue M."/>
            <person name="Yang J."/>
            <person name="Li Z."/>
            <person name="Hu S."/>
            <person name="Yao N."/>
            <person name="Dean R.A."/>
            <person name="Zhao W."/>
            <person name="Shen M."/>
            <person name="Zhang H."/>
            <person name="Li C."/>
            <person name="Liu L."/>
            <person name="Cao L."/>
            <person name="Xu X."/>
            <person name="Xing Y."/>
            <person name="Hsiang T."/>
            <person name="Zhang Z."/>
            <person name="Xu J.R."/>
            <person name="Peng Y.L."/>
        </authorList>
    </citation>
    <scope>NUCLEOTIDE SEQUENCE</scope>
    <source>
        <strain evidence="5">Y34</strain>
    </source>
</reference>
<name>A0AA97NLI3_PYRO3</name>
<organism evidence="5">
    <name type="scientific">Pyricularia oryzae (strain Y34)</name>
    <name type="common">Rice blast fungus</name>
    <name type="synonym">Magnaporthe oryzae</name>
    <dbReference type="NCBI Taxonomy" id="1143189"/>
    <lineage>
        <taxon>Eukaryota</taxon>
        <taxon>Fungi</taxon>
        <taxon>Dikarya</taxon>
        <taxon>Ascomycota</taxon>
        <taxon>Pezizomycotina</taxon>
        <taxon>Sordariomycetes</taxon>
        <taxon>Sordariomycetidae</taxon>
        <taxon>Magnaporthales</taxon>
        <taxon>Pyriculariaceae</taxon>
        <taxon>Pyricularia</taxon>
    </lineage>
</organism>
<dbReference type="PANTHER" id="PTHR32361:SF9">
    <property type="entry name" value="FERRIC REDUCTASE TRANSMEMBRANE COMPONENT 3-RELATED"/>
    <property type="match status" value="1"/>
</dbReference>
<feature type="non-terminal residue" evidence="5">
    <location>
        <position position="258"/>
    </location>
</feature>
<dbReference type="GO" id="GO:0006826">
    <property type="term" value="P:iron ion transport"/>
    <property type="evidence" value="ECO:0007669"/>
    <property type="project" value="TreeGrafter"/>
</dbReference>
<dbReference type="Proteomes" id="UP000011086">
    <property type="component" value="Unassembled WGS sequence"/>
</dbReference>
<evidence type="ECO:0000256" key="1">
    <source>
        <dbReference type="ARBA" id="ARBA00022448"/>
    </source>
</evidence>
<evidence type="ECO:0000313" key="5">
    <source>
        <dbReference type="EMBL" id="ELQ32360.1"/>
    </source>
</evidence>
<sequence length="258" mass="29289">MAEKTGDARLSILEQANSSTSPSHVGVWTERMTSPPGSNVSKDVAARHPPSDGAARLDMTQLIQKLQREVDVQRRCTRTSRLTSPASCGTSLSMKKPEPSKRGRGRWFPAWWYREGEFDYTVFIIEKYTGFTKFLVECSSRDRRAHEHLTALIEGSYGKELELDLYGTVLLFATGIGIAGQLSYVSQLLQDYRSCETKTKRIALFWQVRPEVHLAYVADRMQELLSQDKDRKFISMSYLITCHNILKQGTLSAWESVL</sequence>
<evidence type="ECO:0000259" key="4">
    <source>
        <dbReference type="Pfam" id="PF08030"/>
    </source>
</evidence>
<dbReference type="AlphaFoldDB" id="A0AA97NLI3"/>
<evidence type="ECO:0000256" key="2">
    <source>
        <dbReference type="ARBA" id="ARBA00023002"/>
    </source>
</evidence>
<dbReference type="InterPro" id="IPR051410">
    <property type="entry name" value="Ferric/Cupric_Reductase"/>
</dbReference>
<feature type="domain" description="Ferric reductase NAD binding" evidence="4">
    <location>
        <begin position="167"/>
        <end position="241"/>
    </location>
</feature>
<protein>
    <recommendedName>
        <fullName evidence="4">Ferric reductase NAD binding domain-containing protein</fullName>
    </recommendedName>
</protein>
<keyword evidence="1" id="KW-0813">Transport</keyword>
<dbReference type="CDD" id="cd06186">
    <property type="entry name" value="NOX_Duox_like_FAD_NADP"/>
    <property type="match status" value="1"/>
</dbReference>
<proteinExistence type="predicted"/>
<dbReference type="GO" id="GO:0015677">
    <property type="term" value="P:copper ion import"/>
    <property type="evidence" value="ECO:0007669"/>
    <property type="project" value="TreeGrafter"/>
</dbReference>
<dbReference type="InterPro" id="IPR039261">
    <property type="entry name" value="FNR_nucleotide-bd"/>
</dbReference>
<dbReference type="SUPFAM" id="SSF52343">
    <property type="entry name" value="Ferredoxin reductase-like, C-terminal NADP-linked domain"/>
    <property type="match status" value="1"/>
</dbReference>
<evidence type="ECO:0000256" key="3">
    <source>
        <dbReference type="SAM" id="MobiDB-lite"/>
    </source>
</evidence>